<feature type="chain" id="PRO_5014662973" evidence="2">
    <location>
        <begin position="22"/>
        <end position="86"/>
    </location>
</feature>
<sequence>MFKNSWVQIVLLFCSEQNGYCICTALVSWDFANYPEEIALCYLCDRLLKLHVPIFCGFLLCFSENVVCFSDVIIFVDVLVLALFVL</sequence>
<evidence type="ECO:0000256" key="1">
    <source>
        <dbReference type="SAM" id="Phobius"/>
    </source>
</evidence>
<proteinExistence type="predicted"/>
<evidence type="ECO:0000313" key="3">
    <source>
        <dbReference type="EMBL" id="MBW31472.1"/>
    </source>
</evidence>
<protein>
    <submittedName>
        <fullName evidence="3">Putative secreted peptide</fullName>
    </submittedName>
</protein>
<accession>A0A2M3ZSK6</accession>
<dbReference type="AlphaFoldDB" id="A0A2M3ZSK6"/>
<name>A0A2M3ZSK6_9DIPT</name>
<organism evidence="3">
    <name type="scientific">Anopheles braziliensis</name>
    <dbReference type="NCBI Taxonomy" id="58242"/>
    <lineage>
        <taxon>Eukaryota</taxon>
        <taxon>Metazoa</taxon>
        <taxon>Ecdysozoa</taxon>
        <taxon>Arthropoda</taxon>
        <taxon>Hexapoda</taxon>
        <taxon>Insecta</taxon>
        <taxon>Pterygota</taxon>
        <taxon>Neoptera</taxon>
        <taxon>Endopterygota</taxon>
        <taxon>Diptera</taxon>
        <taxon>Nematocera</taxon>
        <taxon>Culicoidea</taxon>
        <taxon>Culicidae</taxon>
        <taxon>Anophelinae</taxon>
        <taxon>Anopheles</taxon>
    </lineage>
</organism>
<feature type="transmembrane region" description="Helical" evidence="1">
    <location>
        <begin position="52"/>
        <end position="85"/>
    </location>
</feature>
<reference evidence="3" key="1">
    <citation type="submission" date="2018-01" db="EMBL/GenBank/DDBJ databases">
        <title>An insight into the sialome of Amazonian anophelines.</title>
        <authorList>
            <person name="Ribeiro J.M."/>
            <person name="Scarpassa V."/>
            <person name="Calvo E."/>
        </authorList>
    </citation>
    <scope>NUCLEOTIDE SEQUENCE</scope>
    <source>
        <tissue evidence="3">Salivary glands</tissue>
    </source>
</reference>
<keyword evidence="1" id="KW-0472">Membrane</keyword>
<keyword evidence="2" id="KW-0732">Signal</keyword>
<feature type="signal peptide" evidence="2">
    <location>
        <begin position="1"/>
        <end position="21"/>
    </location>
</feature>
<evidence type="ECO:0000256" key="2">
    <source>
        <dbReference type="SAM" id="SignalP"/>
    </source>
</evidence>
<keyword evidence="1" id="KW-0812">Transmembrane</keyword>
<dbReference type="EMBL" id="GGFM01010721">
    <property type="protein sequence ID" value="MBW31472.1"/>
    <property type="molecule type" value="Transcribed_RNA"/>
</dbReference>
<keyword evidence="1" id="KW-1133">Transmembrane helix</keyword>